<dbReference type="InterPro" id="IPR050951">
    <property type="entry name" value="Retrovirus_Pol_polyprotein"/>
</dbReference>
<dbReference type="SUPFAM" id="SSF56672">
    <property type="entry name" value="DNA/RNA polymerases"/>
    <property type="match status" value="1"/>
</dbReference>
<sequence length="425" mass="48894">MQRETSSTQGTLILGRPFMRTTRAKIDVYAGTLSTEFGKRVIQFNLFDAMKHLREEHFVFALELLAYFSFIAGFDDIFTCQDCATIEMCSACYFHIHIAPEDQEKTIFTCPFGTFAYRRMSFGLCNVPGTFQRFLGHVISPKRIEVDPAKINVTSNLPYPSCVSEIRSFLGHAGFYMRFIKDFSKIALPLSNLLQKDVTFTFDDKCKKAFDCLKMALTSTPIIQPPNWTRPFKIMCEASNYAVGAVLAQRWMLLLQEFDLEIKDKIRVENLVEDHLSRIERVVEPLPIKADFPDEQLLQLQHLTPWFAYLVNYLAAGAVAAHASRAQINKLQSDAKHYMWDEQNLWKFCSDQEDISVHNAQLEKYWTQVSSGLPFSKMLLKLIALVNNAKELVQTSLVWDTSRYHNLTLTVITVFSYIKKSFEVK</sequence>
<feature type="domain" description="Reverse transcriptase/retrotransposon-derived protein RNase H-like" evidence="2">
    <location>
        <begin position="202"/>
        <end position="250"/>
    </location>
</feature>
<proteinExistence type="predicted"/>
<protein>
    <recommendedName>
        <fullName evidence="2">Reverse transcriptase/retrotransposon-derived protein RNase H-like domain-containing protein</fullName>
    </recommendedName>
</protein>
<dbReference type="AlphaFoldDB" id="A0A2K3NDP5"/>
<dbReference type="FunFam" id="3.30.70.270:FF:000020">
    <property type="entry name" value="Transposon Tf2-6 polyprotein-like Protein"/>
    <property type="match status" value="1"/>
</dbReference>
<evidence type="ECO:0000256" key="1">
    <source>
        <dbReference type="ARBA" id="ARBA00023268"/>
    </source>
</evidence>
<dbReference type="Pfam" id="PF17919">
    <property type="entry name" value="RT_RNaseH_2"/>
    <property type="match status" value="1"/>
</dbReference>
<evidence type="ECO:0000313" key="3">
    <source>
        <dbReference type="EMBL" id="PNY01162.1"/>
    </source>
</evidence>
<reference evidence="3 4" key="2">
    <citation type="journal article" date="2017" name="Front. Plant Sci.">
        <title>Gene Classification and Mining of Molecular Markers Useful in Red Clover (Trifolium pratense) Breeding.</title>
        <authorList>
            <person name="Istvanek J."/>
            <person name="Dluhosova J."/>
            <person name="Dluhos P."/>
            <person name="Patkova L."/>
            <person name="Nedelnik J."/>
            <person name="Repkova J."/>
        </authorList>
    </citation>
    <scope>NUCLEOTIDE SEQUENCE [LARGE SCALE GENOMIC DNA]</scope>
    <source>
        <strain evidence="4">cv. Tatra</strain>
        <tissue evidence="3">Young leaves</tissue>
    </source>
</reference>
<accession>A0A2K3NDP5</accession>
<name>A0A2K3NDP5_TRIPR</name>
<dbReference type="InterPro" id="IPR041577">
    <property type="entry name" value="RT_RNaseH_2"/>
</dbReference>
<evidence type="ECO:0000259" key="2">
    <source>
        <dbReference type="Pfam" id="PF17919"/>
    </source>
</evidence>
<organism evidence="3 4">
    <name type="scientific">Trifolium pratense</name>
    <name type="common">Red clover</name>
    <dbReference type="NCBI Taxonomy" id="57577"/>
    <lineage>
        <taxon>Eukaryota</taxon>
        <taxon>Viridiplantae</taxon>
        <taxon>Streptophyta</taxon>
        <taxon>Embryophyta</taxon>
        <taxon>Tracheophyta</taxon>
        <taxon>Spermatophyta</taxon>
        <taxon>Magnoliopsida</taxon>
        <taxon>eudicotyledons</taxon>
        <taxon>Gunneridae</taxon>
        <taxon>Pentapetalae</taxon>
        <taxon>rosids</taxon>
        <taxon>fabids</taxon>
        <taxon>Fabales</taxon>
        <taxon>Fabaceae</taxon>
        <taxon>Papilionoideae</taxon>
        <taxon>50 kb inversion clade</taxon>
        <taxon>NPAAA clade</taxon>
        <taxon>Hologalegina</taxon>
        <taxon>IRL clade</taxon>
        <taxon>Trifolieae</taxon>
        <taxon>Trifolium</taxon>
    </lineage>
</organism>
<dbReference type="InterPro" id="IPR043128">
    <property type="entry name" value="Rev_trsase/Diguanyl_cyclase"/>
</dbReference>
<dbReference type="GO" id="GO:0003824">
    <property type="term" value="F:catalytic activity"/>
    <property type="evidence" value="ECO:0007669"/>
    <property type="project" value="UniProtKB-KW"/>
</dbReference>
<dbReference type="Proteomes" id="UP000236291">
    <property type="component" value="Unassembled WGS sequence"/>
</dbReference>
<gene>
    <name evidence="3" type="ORF">L195_g024451</name>
</gene>
<reference evidence="3 4" key="1">
    <citation type="journal article" date="2014" name="Am. J. Bot.">
        <title>Genome assembly and annotation for red clover (Trifolium pratense; Fabaceae).</title>
        <authorList>
            <person name="Istvanek J."/>
            <person name="Jaros M."/>
            <person name="Krenek A."/>
            <person name="Repkova J."/>
        </authorList>
    </citation>
    <scope>NUCLEOTIDE SEQUENCE [LARGE SCALE GENOMIC DNA]</scope>
    <source>
        <strain evidence="4">cv. Tatra</strain>
        <tissue evidence="3">Young leaves</tissue>
    </source>
</reference>
<dbReference type="Gene3D" id="3.10.10.10">
    <property type="entry name" value="HIV Type 1 Reverse Transcriptase, subunit A, domain 1"/>
    <property type="match status" value="1"/>
</dbReference>
<comment type="caution">
    <text evidence="3">The sequence shown here is derived from an EMBL/GenBank/DDBJ whole genome shotgun (WGS) entry which is preliminary data.</text>
</comment>
<dbReference type="Gene3D" id="3.30.70.270">
    <property type="match status" value="2"/>
</dbReference>
<dbReference type="PANTHER" id="PTHR37984:SF5">
    <property type="entry name" value="PROTEIN NYNRIN-LIKE"/>
    <property type="match status" value="1"/>
</dbReference>
<keyword evidence="1" id="KW-0511">Multifunctional enzyme</keyword>
<dbReference type="EMBL" id="ASHM01019767">
    <property type="protein sequence ID" value="PNY01162.1"/>
    <property type="molecule type" value="Genomic_DNA"/>
</dbReference>
<dbReference type="STRING" id="57577.A0A2K3NDP5"/>
<dbReference type="InterPro" id="IPR043502">
    <property type="entry name" value="DNA/RNA_pol_sf"/>
</dbReference>
<feature type="non-terminal residue" evidence="3">
    <location>
        <position position="425"/>
    </location>
</feature>
<dbReference type="PANTHER" id="PTHR37984">
    <property type="entry name" value="PROTEIN CBG26694"/>
    <property type="match status" value="1"/>
</dbReference>
<evidence type="ECO:0000313" key="4">
    <source>
        <dbReference type="Proteomes" id="UP000236291"/>
    </source>
</evidence>